<keyword evidence="1" id="KW-0560">Oxidoreductase</keyword>
<sequence>MELVAAMRDLATKKGATVGQVALAWLLSQGDDIFPIPVTVTDKYLEENFEAMRVELTPEESQHMRDLVVKASVFGDRWPPQHALALFADTPLPQDWKEKKRDGDVSVVGVAQIIVRSKVMPYVYNTSSFIIYQCAYL</sequence>
<dbReference type="GeneID" id="19166338"/>
<evidence type="ECO:0000313" key="3">
    <source>
        <dbReference type="EMBL" id="EXJ89141.1"/>
    </source>
</evidence>
<dbReference type="SUPFAM" id="SSF51430">
    <property type="entry name" value="NAD(P)-linked oxidoreductase"/>
    <property type="match status" value="1"/>
</dbReference>
<dbReference type="Proteomes" id="UP000019478">
    <property type="component" value="Unassembled WGS sequence"/>
</dbReference>
<protein>
    <recommendedName>
        <fullName evidence="2">NADP-dependent oxidoreductase domain-containing protein</fullName>
    </recommendedName>
</protein>
<dbReference type="InterPro" id="IPR036812">
    <property type="entry name" value="NAD(P)_OxRdtase_dom_sf"/>
</dbReference>
<dbReference type="AlphaFoldDB" id="W9YIQ6"/>
<dbReference type="InterPro" id="IPR023210">
    <property type="entry name" value="NADP_OxRdtase_dom"/>
</dbReference>
<proteinExistence type="predicted"/>
<dbReference type="OrthoDB" id="37537at2759"/>
<dbReference type="RefSeq" id="XP_007730538.1">
    <property type="nucleotide sequence ID" value="XM_007732348.1"/>
</dbReference>
<evidence type="ECO:0000313" key="4">
    <source>
        <dbReference type="Proteomes" id="UP000019478"/>
    </source>
</evidence>
<dbReference type="HOGENOM" id="CLU_1864873_0_0_1"/>
<dbReference type="eggNOG" id="KOG1575">
    <property type="taxonomic scope" value="Eukaryota"/>
</dbReference>
<name>W9YIQ6_9EURO</name>
<accession>W9YIQ6</accession>
<organism evidence="3 4">
    <name type="scientific">Capronia epimyces CBS 606.96</name>
    <dbReference type="NCBI Taxonomy" id="1182542"/>
    <lineage>
        <taxon>Eukaryota</taxon>
        <taxon>Fungi</taxon>
        <taxon>Dikarya</taxon>
        <taxon>Ascomycota</taxon>
        <taxon>Pezizomycotina</taxon>
        <taxon>Eurotiomycetes</taxon>
        <taxon>Chaetothyriomycetidae</taxon>
        <taxon>Chaetothyriales</taxon>
        <taxon>Herpotrichiellaceae</taxon>
        <taxon>Capronia</taxon>
    </lineage>
</organism>
<dbReference type="GO" id="GO:0016491">
    <property type="term" value="F:oxidoreductase activity"/>
    <property type="evidence" value="ECO:0007669"/>
    <property type="project" value="UniProtKB-KW"/>
</dbReference>
<evidence type="ECO:0000259" key="2">
    <source>
        <dbReference type="Pfam" id="PF00248"/>
    </source>
</evidence>
<dbReference type="PANTHER" id="PTHR43625:SF40">
    <property type="entry name" value="ALDO-KETO REDUCTASE YAKC [NADP(+)]"/>
    <property type="match status" value="1"/>
</dbReference>
<feature type="domain" description="NADP-dependent oxidoreductase" evidence="2">
    <location>
        <begin position="2"/>
        <end position="66"/>
    </location>
</feature>
<dbReference type="GO" id="GO:0005737">
    <property type="term" value="C:cytoplasm"/>
    <property type="evidence" value="ECO:0007669"/>
    <property type="project" value="TreeGrafter"/>
</dbReference>
<gene>
    <name evidence="3" type="ORF">A1O3_02205</name>
</gene>
<dbReference type="Gene3D" id="3.20.20.100">
    <property type="entry name" value="NADP-dependent oxidoreductase domain"/>
    <property type="match status" value="1"/>
</dbReference>
<dbReference type="PANTHER" id="PTHR43625">
    <property type="entry name" value="AFLATOXIN B1 ALDEHYDE REDUCTASE"/>
    <property type="match status" value="1"/>
</dbReference>
<dbReference type="STRING" id="1182542.W9YIQ6"/>
<reference evidence="3 4" key="1">
    <citation type="submission" date="2013-03" db="EMBL/GenBank/DDBJ databases">
        <title>The Genome Sequence of Capronia epimyces CBS 606.96.</title>
        <authorList>
            <consortium name="The Broad Institute Genomics Platform"/>
            <person name="Cuomo C."/>
            <person name="de Hoog S."/>
            <person name="Gorbushina A."/>
            <person name="Walker B."/>
            <person name="Young S.K."/>
            <person name="Zeng Q."/>
            <person name="Gargeya S."/>
            <person name="Fitzgerald M."/>
            <person name="Haas B."/>
            <person name="Abouelleil A."/>
            <person name="Allen A.W."/>
            <person name="Alvarado L."/>
            <person name="Arachchi H.M."/>
            <person name="Berlin A.M."/>
            <person name="Chapman S.B."/>
            <person name="Gainer-Dewar J."/>
            <person name="Goldberg J."/>
            <person name="Griggs A."/>
            <person name="Gujja S."/>
            <person name="Hansen M."/>
            <person name="Howarth C."/>
            <person name="Imamovic A."/>
            <person name="Ireland A."/>
            <person name="Larimer J."/>
            <person name="McCowan C."/>
            <person name="Murphy C."/>
            <person name="Pearson M."/>
            <person name="Poon T.W."/>
            <person name="Priest M."/>
            <person name="Roberts A."/>
            <person name="Saif S."/>
            <person name="Shea T."/>
            <person name="Sisk P."/>
            <person name="Sykes S."/>
            <person name="Wortman J."/>
            <person name="Nusbaum C."/>
            <person name="Birren B."/>
        </authorList>
    </citation>
    <scope>NUCLEOTIDE SEQUENCE [LARGE SCALE GENOMIC DNA]</scope>
    <source>
        <strain evidence="3 4">CBS 606.96</strain>
    </source>
</reference>
<dbReference type="Pfam" id="PF00248">
    <property type="entry name" value="Aldo_ket_red"/>
    <property type="match status" value="1"/>
</dbReference>
<comment type="caution">
    <text evidence="3">The sequence shown here is derived from an EMBL/GenBank/DDBJ whole genome shotgun (WGS) entry which is preliminary data.</text>
</comment>
<keyword evidence="4" id="KW-1185">Reference proteome</keyword>
<dbReference type="InterPro" id="IPR050791">
    <property type="entry name" value="Aldo-Keto_reductase"/>
</dbReference>
<evidence type="ECO:0000256" key="1">
    <source>
        <dbReference type="ARBA" id="ARBA00023002"/>
    </source>
</evidence>
<dbReference type="EMBL" id="AMGY01000002">
    <property type="protein sequence ID" value="EXJ89141.1"/>
    <property type="molecule type" value="Genomic_DNA"/>
</dbReference>